<keyword evidence="7" id="KW-1185">Reference proteome</keyword>
<keyword evidence="4 5" id="KW-0472">Membrane</keyword>
<accession>A0A512RGK6</accession>
<dbReference type="GO" id="GO:0016020">
    <property type="term" value="C:membrane"/>
    <property type="evidence" value="ECO:0007669"/>
    <property type="project" value="UniProtKB-SubCell"/>
</dbReference>
<name>A0A512RGK6_9BACT</name>
<comment type="subcellular location">
    <subcellularLocation>
        <location evidence="1">Membrane</location>
        <topology evidence="1">Multi-pass membrane protein</topology>
    </subcellularLocation>
</comment>
<comment type="caution">
    <text evidence="6">The sequence shown here is derived from an EMBL/GenBank/DDBJ whole genome shotgun (WGS) entry which is preliminary data.</text>
</comment>
<dbReference type="InterPro" id="IPR003825">
    <property type="entry name" value="Colicin-V_CvpA"/>
</dbReference>
<dbReference type="PANTHER" id="PTHR37306">
    <property type="entry name" value="COLICIN V PRODUCTION PROTEIN"/>
    <property type="match status" value="1"/>
</dbReference>
<dbReference type="AlphaFoldDB" id="A0A512RGK6"/>
<evidence type="ECO:0000256" key="2">
    <source>
        <dbReference type="ARBA" id="ARBA00022692"/>
    </source>
</evidence>
<dbReference type="EMBL" id="BKAU01000001">
    <property type="protein sequence ID" value="GEP94825.1"/>
    <property type="molecule type" value="Genomic_DNA"/>
</dbReference>
<sequence length="183" mass="20464">MAIDVLFAIILAFAVYKGFSRGLIVGVFSLVAFILGLAAALKLSAVLASWLEQSGMHGRWWPVLCFIAIFLTVVIIVRLGAAFLEKIIQWSMLGWLNRLGGILLYGAVYTVVFSVMLWLANQLYWLSPEIKLQSVVYPWIEPVGPKVMENIGKVLPVFRDVFSELESFFEHAAKELPAQPPHL</sequence>
<evidence type="ECO:0000256" key="3">
    <source>
        <dbReference type="ARBA" id="ARBA00022989"/>
    </source>
</evidence>
<evidence type="ECO:0000313" key="7">
    <source>
        <dbReference type="Proteomes" id="UP000321436"/>
    </source>
</evidence>
<dbReference type="Proteomes" id="UP000321436">
    <property type="component" value="Unassembled WGS sequence"/>
</dbReference>
<protein>
    <recommendedName>
        <fullName evidence="8">Colicin V production protein</fullName>
    </recommendedName>
</protein>
<reference evidence="6 7" key="1">
    <citation type="submission" date="2019-07" db="EMBL/GenBank/DDBJ databases">
        <title>Whole genome shotgun sequence of Chitinophaga cymbidii NBRC 109752.</title>
        <authorList>
            <person name="Hosoyama A."/>
            <person name="Uohara A."/>
            <person name="Ohji S."/>
            <person name="Ichikawa N."/>
        </authorList>
    </citation>
    <scope>NUCLEOTIDE SEQUENCE [LARGE SCALE GENOMIC DNA]</scope>
    <source>
        <strain evidence="6 7">NBRC 109752</strain>
    </source>
</reference>
<evidence type="ECO:0000313" key="6">
    <source>
        <dbReference type="EMBL" id="GEP94825.1"/>
    </source>
</evidence>
<dbReference type="GO" id="GO:0009403">
    <property type="term" value="P:toxin biosynthetic process"/>
    <property type="evidence" value="ECO:0007669"/>
    <property type="project" value="InterPro"/>
</dbReference>
<keyword evidence="3 5" id="KW-1133">Transmembrane helix</keyword>
<feature type="transmembrane region" description="Helical" evidence="5">
    <location>
        <begin position="102"/>
        <end position="121"/>
    </location>
</feature>
<evidence type="ECO:0008006" key="8">
    <source>
        <dbReference type="Google" id="ProtNLM"/>
    </source>
</evidence>
<dbReference type="RefSeq" id="WP_146858562.1">
    <property type="nucleotide sequence ID" value="NZ_BKAU01000001.1"/>
</dbReference>
<feature type="transmembrane region" description="Helical" evidence="5">
    <location>
        <begin position="63"/>
        <end position="82"/>
    </location>
</feature>
<dbReference type="OrthoDB" id="1492026at2"/>
<evidence type="ECO:0000256" key="5">
    <source>
        <dbReference type="SAM" id="Phobius"/>
    </source>
</evidence>
<dbReference type="PANTHER" id="PTHR37306:SF1">
    <property type="entry name" value="COLICIN V PRODUCTION PROTEIN"/>
    <property type="match status" value="1"/>
</dbReference>
<organism evidence="6 7">
    <name type="scientific">Chitinophaga cymbidii</name>
    <dbReference type="NCBI Taxonomy" id="1096750"/>
    <lineage>
        <taxon>Bacteria</taxon>
        <taxon>Pseudomonadati</taxon>
        <taxon>Bacteroidota</taxon>
        <taxon>Chitinophagia</taxon>
        <taxon>Chitinophagales</taxon>
        <taxon>Chitinophagaceae</taxon>
        <taxon>Chitinophaga</taxon>
    </lineage>
</organism>
<keyword evidence="2 5" id="KW-0812">Transmembrane</keyword>
<evidence type="ECO:0000256" key="1">
    <source>
        <dbReference type="ARBA" id="ARBA00004141"/>
    </source>
</evidence>
<dbReference type="Pfam" id="PF02674">
    <property type="entry name" value="Colicin_V"/>
    <property type="match status" value="1"/>
</dbReference>
<gene>
    <name evidence="6" type="ORF">CCY01nite_10850</name>
</gene>
<proteinExistence type="predicted"/>
<evidence type="ECO:0000256" key="4">
    <source>
        <dbReference type="ARBA" id="ARBA00023136"/>
    </source>
</evidence>